<dbReference type="Proteomes" id="UP000321570">
    <property type="component" value="Unassembled WGS sequence"/>
</dbReference>
<reference evidence="1 2" key="1">
    <citation type="submission" date="2019-07" db="EMBL/GenBank/DDBJ databases">
        <authorList>
            <person name="Jastrzebski P J."/>
            <person name="Paukszto L."/>
            <person name="Jastrzebski P J."/>
        </authorList>
    </citation>
    <scope>NUCLEOTIDE SEQUENCE [LARGE SCALE GENOMIC DNA]</scope>
    <source>
        <strain evidence="1 2">WMS-il1</strain>
    </source>
</reference>
<gene>
    <name evidence="1" type="ORF">WMSIL1_LOCUS4957</name>
</gene>
<proteinExistence type="predicted"/>
<protein>
    <submittedName>
        <fullName evidence="1">Uncharacterized protein</fullName>
    </submittedName>
</protein>
<evidence type="ECO:0000313" key="2">
    <source>
        <dbReference type="Proteomes" id="UP000321570"/>
    </source>
</evidence>
<sequence length="83" mass="9522">MTLYTFPKLPFIRILYDNTSVFRPRSWRDASMTHNSYLPCLNAPINLLPFSITASFHLKALCAHVPHVLIQVTHIKLSLLSTQ</sequence>
<dbReference type="EMBL" id="CABIJS010000144">
    <property type="protein sequence ID" value="VUZ44587.1"/>
    <property type="molecule type" value="Genomic_DNA"/>
</dbReference>
<name>A0A564YBC1_HYMDI</name>
<dbReference type="AlphaFoldDB" id="A0A564YBC1"/>
<accession>A0A564YBC1</accession>
<keyword evidence="2" id="KW-1185">Reference proteome</keyword>
<evidence type="ECO:0000313" key="1">
    <source>
        <dbReference type="EMBL" id="VUZ44587.1"/>
    </source>
</evidence>
<organism evidence="1 2">
    <name type="scientific">Hymenolepis diminuta</name>
    <name type="common">Rat tapeworm</name>
    <dbReference type="NCBI Taxonomy" id="6216"/>
    <lineage>
        <taxon>Eukaryota</taxon>
        <taxon>Metazoa</taxon>
        <taxon>Spiralia</taxon>
        <taxon>Lophotrochozoa</taxon>
        <taxon>Platyhelminthes</taxon>
        <taxon>Cestoda</taxon>
        <taxon>Eucestoda</taxon>
        <taxon>Cyclophyllidea</taxon>
        <taxon>Hymenolepididae</taxon>
        <taxon>Hymenolepis</taxon>
    </lineage>
</organism>